<gene>
    <name evidence="1" type="ORF">GCM10011518_27900</name>
</gene>
<dbReference type="EMBL" id="BMKP01000006">
    <property type="protein sequence ID" value="GGF16902.1"/>
    <property type="molecule type" value="Genomic_DNA"/>
</dbReference>
<dbReference type="Proteomes" id="UP000655016">
    <property type="component" value="Unassembled WGS sequence"/>
</dbReference>
<proteinExistence type="predicted"/>
<organism evidence="1 2">
    <name type="scientific">Flavobacterium limi</name>
    <dbReference type="NCBI Taxonomy" id="2045105"/>
    <lineage>
        <taxon>Bacteria</taxon>
        <taxon>Pseudomonadati</taxon>
        <taxon>Bacteroidota</taxon>
        <taxon>Flavobacteriia</taxon>
        <taxon>Flavobacteriales</taxon>
        <taxon>Flavobacteriaceae</taxon>
        <taxon>Flavobacterium</taxon>
    </lineage>
</organism>
<comment type="caution">
    <text evidence="1">The sequence shown here is derived from an EMBL/GenBank/DDBJ whole genome shotgun (WGS) entry which is preliminary data.</text>
</comment>
<name>A0ABQ1UFL6_9FLAO</name>
<evidence type="ECO:0000313" key="1">
    <source>
        <dbReference type="EMBL" id="GGF16902.1"/>
    </source>
</evidence>
<keyword evidence="2" id="KW-1185">Reference proteome</keyword>
<sequence length="151" mass="17661">MCFSQSKYLGIYKDSFGNKIELLANNKFRHTWQFDLSASWTNGNWLISNDTLKLEVVKINDTLKIFDKKNNTYKDSLVLAEDEIPKRINETQNTIKSLSSGGQNRVLPNTLFFLKKNKLIIVKTNGKLQTEKIKGFWGNKTYNTWYRKLEE</sequence>
<evidence type="ECO:0000313" key="2">
    <source>
        <dbReference type="Proteomes" id="UP000655016"/>
    </source>
</evidence>
<protein>
    <submittedName>
        <fullName evidence="1">Uncharacterized protein</fullName>
    </submittedName>
</protein>
<reference evidence="2" key="1">
    <citation type="journal article" date="2019" name="Int. J. Syst. Evol. Microbiol.">
        <title>The Global Catalogue of Microorganisms (GCM) 10K type strain sequencing project: providing services to taxonomists for standard genome sequencing and annotation.</title>
        <authorList>
            <consortium name="The Broad Institute Genomics Platform"/>
            <consortium name="The Broad Institute Genome Sequencing Center for Infectious Disease"/>
            <person name="Wu L."/>
            <person name="Ma J."/>
        </authorList>
    </citation>
    <scope>NUCLEOTIDE SEQUENCE [LARGE SCALE GENOMIC DNA]</scope>
    <source>
        <strain evidence="2">CGMCC 1.16060</strain>
    </source>
</reference>
<accession>A0ABQ1UFL6</accession>